<dbReference type="OrthoDB" id="264773at2"/>
<accession>A0A558BRK9</accession>
<feature type="domain" description="Pectinesterase catalytic" evidence="6">
    <location>
        <begin position="28"/>
        <end position="312"/>
    </location>
</feature>
<evidence type="ECO:0000256" key="5">
    <source>
        <dbReference type="RuleBase" id="RU000589"/>
    </source>
</evidence>
<dbReference type="RefSeq" id="WP_144849722.1">
    <property type="nucleotide sequence ID" value="NZ_VMRJ01000004.1"/>
</dbReference>
<evidence type="ECO:0000259" key="6">
    <source>
        <dbReference type="Pfam" id="PF01095"/>
    </source>
</evidence>
<feature type="signal peptide" evidence="5">
    <location>
        <begin position="1"/>
        <end position="21"/>
    </location>
</feature>
<keyword evidence="2 5" id="KW-0378">Hydrolase</keyword>
<dbReference type="GO" id="GO:0030599">
    <property type="term" value="F:pectinesterase activity"/>
    <property type="evidence" value="ECO:0007669"/>
    <property type="project" value="UniProtKB-UniRule"/>
</dbReference>
<feature type="chain" id="PRO_5022260756" description="Pectinesterase" evidence="5">
    <location>
        <begin position="22"/>
        <end position="320"/>
    </location>
</feature>
<dbReference type="PANTHER" id="PTHR31321:SF57">
    <property type="entry name" value="PECTINESTERASE 53-RELATED"/>
    <property type="match status" value="1"/>
</dbReference>
<name>A0A558BRK9_9BACT</name>
<dbReference type="SUPFAM" id="SSF51126">
    <property type="entry name" value="Pectin lyase-like"/>
    <property type="match status" value="1"/>
</dbReference>
<dbReference type="Gene3D" id="2.160.20.10">
    <property type="entry name" value="Single-stranded right-handed beta-helix, Pectin lyase-like"/>
    <property type="match status" value="1"/>
</dbReference>
<comment type="pathway">
    <text evidence="5">Glycan metabolism; pectin degradation; 2-dehydro-3-deoxy-D-gluconate from pectin: step 1/5.</text>
</comment>
<comment type="catalytic activity">
    <reaction evidence="5">
        <text>[(1-&gt;4)-alpha-D-galacturonosyl methyl ester](n) + n H2O = [(1-&gt;4)-alpha-D-galacturonosyl](n) + n methanol + n H(+)</text>
        <dbReference type="Rhea" id="RHEA:22380"/>
        <dbReference type="Rhea" id="RHEA-COMP:14570"/>
        <dbReference type="Rhea" id="RHEA-COMP:14573"/>
        <dbReference type="ChEBI" id="CHEBI:15377"/>
        <dbReference type="ChEBI" id="CHEBI:15378"/>
        <dbReference type="ChEBI" id="CHEBI:17790"/>
        <dbReference type="ChEBI" id="CHEBI:140522"/>
        <dbReference type="ChEBI" id="CHEBI:140523"/>
        <dbReference type="EC" id="3.1.1.11"/>
    </reaction>
</comment>
<protein>
    <recommendedName>
        <fullName evidence="5">Pectinesterase</fullName>
        <ecNumber evidence="5">3.1.1.11</ecNumber>
    </recommendedName>
</protein>
<dbReference type="GO" id="GO:0009279">
    <property type="term" value="C:cell outer membrane"/>
    <property type="evidence" value="ECO:0007669"/>
    <property type="project" value="TreeGrafter"/>
</dbReference>
<organism evidence="7 8">
    <name type="scientific">Hymenobacter setariae</name>
    <dbReference type="NCBI Taxonomy" id="2594794"/>
    <lineage>
        <taxon>Bacteria</taxon>
        <taxon>Pseudomonadati</taxon>
        <taxon>Bacteroidota</taxon>
        <taxon>Cytophagia</taxon>
        <taxon>Cytophagales</taxon>
        <taxon>Hymenobacteraceae</taxon>
        <taxon>Hymenobacter</taxon>
    </lineage>
</organism>
<evidence type="ECO:0000256" key="2">
    <source>
        <dbReference type="ARBA" id="ARBA00022801"/>
    </source>
</evidence>
<proteinExistence type="inferred from homology"/>
<evidence type="ECO:0000256" key="1">
    <source>
        <dbReference type="ARBA" id="ARBA00008891"/>
    </source>
</evidence>
<evidence type="ECO:0000256" key="4">
    <source>
        <dbReference type="PROSITE-ProRule" id="PRU10040"/>
    </source>
</evidence>
<reference evidence="7 8" key="1">
    <citation type="submission" date="2019-07" db="EMBL/GenBank/DDBJ databases">
        <title>Hymenobacter sp. straun FUR1 Genome sequencing and assembly.</title>
        <authorList>
            <person name="Chhetri G."/>
        </authorList>
    </citation>
    <scope>NUCLEOTIDE SEQUENCE [LARGE SCALE GENOMIC DNA]</scope>
    <source>
        <strain evidence="7 8">Fur1</strain>
    </source>
</reference>
<feature type="active site" evidence="4">
    <location>
        <position position="179"/>
    </location>
</feature>
<dbReference type="GO" id="GO:0042545">
    <property type="term" value="P:cell wall modification"/>
    <property type="evidence" value="ECO:0007669"/>
    <property type="project" value="UniProtKB-UniRule"/>
</dbReference>
<dbReference type="UniPathway" id="UPA00545">
    <property type="reaction ID" value="UER00823"/>
</dbReference>
<dbReference type="PROSITE" id="PS00503">
    <property type="entry name" value="PECTINESTERASE_2"/>
    <property type="match status" value="1"/>
</dbReference>
<dbReference type="EC" id="3.1.1.11" evidence="5"/>
<keyword evidence="5" id="KW-0732">Signal</keyword>
<dbReference type="GO" id="GO:0045490">
    <property type="term" value="P:pectin catabolic process"/>
    <property type="evidence" value="ECO:0007669"/>
    <property type="project" value="UniProtKB-UniRule"/>
</dbReference>
<evidence type="ECO:0000313" key="8">
    <source>
        <dbReference type="Proteomes" id="UP000317624"/>
    </source>
</evidence>
<dbReference type="PANTHER" id="PTHR31321">
    <property type="entry name" value="ACYL-COA THIOESTER HYDROLASE YBHC-RELATED"/>
    <property type="match status" value="1"/>
</dbReference>
<comment type="caution">
    <text evidence="7">The sequence shown here is derived from an EMBL/GenBank/DDBJ whole genome shotgun (WGS) entry which is preliminary data.</text>
</comment>
<dbReference type="AlphaFoldDB" id="A0A558BRK9"/>
<keyword evidence="8" id="KW-1185">Reference proteome</keyword>
<dbReference type="InterPro" id="IPR012334">
    <property type="entry name" value="Pectin_lyas_fold"/>
</dbReference>
<dbReference type="Pfam" id="PF01095">
    <property type="entry name" value="Pectinesterase"/>
    <property type="match status" value="1"/>
</dbReference>
<evidence type="ECO:0000313" key="7">
    <source>
        <dbReference type="EMBL" id="TVT39148.1"/>
    </source>
</evidence>
<gene>
    <name evidence="7" type="ORF">FNT36_15925</name>
</gene>
<dbReference type="Proteomes" id="UP000317624">
    <property type="component" value="Unassembled WGS sequence"/>
</dbReference>
<dbReference type="InterPro" id="IPR000070">
    <property type="entry name" value="Pectinesterase_cat"/>
</dbReference>
<dbReference type="EMBL" id="VMRJ01000004">
    <property type="protein sequence ID" value="TVT39148.1"/>
    <property type="molecule type" value="Genomic_DNA"/>
</dbReference>
<comment type="similarity">
    <text evidence="1">Belongs to the pectinesterase family.</text>
</comment>
<dbReference type="InterPro" id="IPR033131">
    <property type="entry name" value="Pectinesterase_Asp_AS"/>
</dbReference>
<keyword evidence="3 5" id="KW-0063">Aspartyl esterase</keyword>
<sequence length="320" mass="34562">MKALLLGATLGLIALAARAQAAPPASPLVVAADGSGQFRTVQAAIDAAPTQSAVPIIIQLKKGIYHEKVVVPTLKTHLVLHGDEAASTIITYSDHAGTNGITTPTSYSVLVQANDFTAENVTFENAAGYTAGQAVALHVEGDRAIFRHCRLVGNQDVLFLAVGGSRQYFQDCYIEGTTDFIFGASTGVFDHCVIKSKKNSFVTAASTPEGQPYGFVFLDCQLTADTTLAKKVYLGRPWRPYARVAYLRCTLGPHIVPAGWENWRNPENEKTANYAEYRSTGLGTNPAGRVPWSRQLSAKEAKQYTLERLFGGKQAWEPGR</sequence>
<dbReference type="InterPro" id="IPR011050">
    <property type="entry name" value="Pectin_lyase_fold/virulence"/>
</dbReference>
<evidence type="ECO:0000256" key="3">
    <source>
        <dbReference type="ARBA" id="ARBA00023085"/>
    </source>
</evidence>